<keyword evidence="2" id="KW-1185">Reference proteome</keyword>
<keyword evidence="1" id="KW-0808">Transferase</keyword>
<sequence>MPTHPTLIKPPGPSHNKSPIEDVLELTHLSEIEPNLFTNTRPLWHPPGARGIYGGAAIAQCLAAAQRTVPANFTVHSMHCYFVLNGNAELPMIYHVEHVREGRSFCTRTVQARQRGQPIFTTTLSFMREGSGGRKEVRHANPMPLGVDAPKDVEDEDIYRGAHSPFLSQRIDILNNEADGAVHTKKARQWIKARGRISEEGGHEAHLSALAYMSDSYFIGTVARVHKLWRYSTDAKGNKKGGGGKLGITPEVIRKLKAMDEETLKRTEGMDEDVIHQLRSLELDAKTGEIVWKEEERRPEIGMMVSLDHSIYFHSPRDFRADEWLYTECESPWSGDGRGLVMQRMYTKEGRLVASCVQEGVVRLRQDTPKLLKDPSKKYRTFKPLHLPNRTWPSKALTKVPRWLATDLRDGNQSLVDPMDGEQKWRYFALLVSLGYKEIEISYPSSGATDFDFTRRLVTTEGVVPEDVWLQVLSPCRKELIQRTVESLRGAKRAILHLYVATSACFQQVVFGMDNRQQIELAVECTRYARSITKDDPDSGVENWAFEFSPETFSDSDPEYVVEICEAVKKAWEPSEENPIIFNLPATVEMSTPNVYADQIEFFCTSMTEREKICVSLHPHNDRGCAVAAAELAQMAGADRVEGTLFGNGERTGNVDLVTLALNLYTQGIHPGVDFSDINSVIEIVEKSNKIPVHPRAPYGGELVCCAFSGSHQDAIKKGFQAREASGASKEDPWVMPYLPLDPRDIGRNYEAIIRVNSQSGKGGVAWIIKRTLQLDLPRGLQIAFSKIVQKETDMLGRELQPTEIKDLFVDAYHLEKNPRFHLVDYDITADRSTSPAPPEQGKTASSRNLRRRFKGVIEIDGQEHDIEGTGNGALSSLANALKGLGIDLDVADYKEHSIGAGRETKAATYIECTASGHEQGKKVWGVGIHQDVVQASLIAVLSAASSFLSSRPTTPVPFRPKRSNTQTLSPGSNLDGLRREVNGVPSSGPDVKEGSQVVAKLEEAVAEGGQGANGMPK</sequence>
<dbReference type="EC" id="2.3.3.13" evidence="1"/>
<comment type="caution">
    <text evidence="1">The sequence shown here is derived from an EMBL/GenBank/DDBJ whole genome shotgun (WGS) entry which is preliminary data.</text>
</comment>
<evidence type="ECO:0000313" key="2">
    <source>
        <dbReference type="Proteomes" id="UP001281147"/>
    </source>
</evidence>
<keyword evidence="1" id="KW-0012">Acyltransferase</keyword>
<evidence type="ECO:0000313" key="1">
    <source>
        <dbReference type="EMBL" id="KAK3703299.1"/>
    </source>
</evidence>
<organism evidence="1 2">
    <name type="scientific">Vermiconidia calcicola</name>
    <dbReference type="NCBI Taxonomy" id="1690605"/>
    <lineage>
        <taxon>Eukaryota</taxon>
        <taxon>Fungi</taxon>
        <taxon>Dikarya</taxon>
        <taxon>Ascomycota</taxon>
        <taxon>Pezizomycotina</taxon>
        <taxon>Dothideomycetes</taxon>
        <taxon>Dothideomycetidae</taxon>
        <taxon>Mycosphaerellales</taxon>
        <taxon>Extremaceae</taxon>
        <taxon>Vermiconidia</taxon>
    </lineage>
</organism>
<dbReference type="EMBL" id="JAUTXU010000153">
    <property type="protein sequence ID" value="KAK3703299.1"/>
    <property type="molecule type" value="Genomic_DNA"/>
</dbReference>
<gene>
    <name evidence="1" type="primary">LEU4_2</name>
    <name evidence="1" type="ORF">LTR37_014511</name>
</gene>
<accession>A0ACC3MW18</accession>
<reference evidence="1" key="1">
    <citation type="submission" date="2023-07" db="EMBL/GenBank/DDBJ databases">
        <title>Black Yeasts Isolated from many extreme environments.</title>
        <authorList>
            <person name="Coleine C."/>
            <person name="Stajich J.E."/>
            <person name="Selbmann L."/>
        </authorList>
    </citation>
    <scope>NUCLEOTIDE SEQUENCE</scope>
    <source>
        <strain evidence="1">CCFEE 5714</strain>
    </source>
</reference>
<proteinExistence type="predicted"/>
<protein>
    <submittedName>
        <fullName evidence="1">2-isopropylmalate synthase (Alpha-isopropylmalate synthase) (Alpha-IPM synthetase)</fullName>
        <ecNumber evidence="1">2.3.3.13</ecNumber>
    </submittedName>
</protein>
<dbReference type="Proteomes" id="UP001281147">
    <property type="component" value="Unassembled WGS sequence"/>
</dbReference>
<name>A0ACC3MW18_9PEZI</name>